<keyword evidence="10 11" id="KW-0472">Membrane</keyword>
<dbReference type="EMBL" id="MHQN01000005">
    <property type="protein sequence ID" value="OHA04066.1"/>
    <property type="molecule type" value="Genomic_DNA"/>
</dbReference>
<comment type="subcellular location">
    <subcellularLocation>
        <location evidence="11">Cell membrane</location>
        <topology evidence="11">Multi-pass membrane protein</topology>
    </subcellularLocation>
</comment>
<feature type="transmembrane region" description="Helical" evidence="11">
    <location>
        <begin position="16"/>
        <end position="36"/>
    </location>
</feature>
<dbReference type="GO" id="GO:0004222">
    <property type="term" value="F:metalloendopeptidase activity"/>
    <property type="evidence" value="ECO:0007669"/>
    <property type="project" value="UniProtKB-UniRule"/>
</dbReference>
<dbReference type="PANTHER" id="PTHR43221:SF2">
    <property type="entry name" value="PROTEASE HTPX HOMOLOG"/>
    <property type="match status" value="1"/>
</dbReference>
<keyword evidence="9 11" id="KW-0482">Metalloprotease</keyword>
<feature type="transmembrane region" description="Helical" evidence="11">
    <location>
        <begin position="190"/>
        <end position="211"/>
    </location>
</feature>
<keyword evidence="6 11" id="KW-0378">Hydrolase</keyword>
<dbReference type="Proteomes" id="UP000177177">
    <property type="component" value="Unassembled WGS sequence"/>
</dbReference>
<dbReference type="GO" id="GO:0005886">
    <property type="term" value="C:plasma membrane"/>
    <property type="evidence" value="ECO:0007669"/>
    <property type="project" value="UniProtKB-SubCell"/>
</dbReference>
<dbReference type="HAMAP" id="MF_00188">
    <property type="entry name" value="Pept_M48_protease_HtpX"/>
    <property type="match status" value="1"/>
</dbReference>
<feature type="binding site" evidence="11">
    <location>
        <position position="220"/>
    </location>
    <ligand>
        <name>Zn(2+)</name>
        <dbReference type="ChEBI" id="CHEBI:29105"/>
        <note>catalytic</note>
    </ligand>
</feature>
<proteinExistence type="inferred from homology"/>
<evidence type="ECO:0000256" key="2">
    <source>
        <dbReference type="ARBA" id="ARBA00022475"/>
    </source>
</evidence>
<keyword evidence="2 11" id="KW-1003">Cell membrane</keyword>
<evidence type="ECO:0000256" key="10">
    <source>
        <dbReference type="ARBA" id="ARBA00023136"/>
    </source>
</evidence>
<evidence type="ECO:0000313" key="14">
    <source>
        <dbReference type="Proteomes" id="UP000177177"/>
    </source>
</evidence>
<dbReference type="InterPro" id="IPR050083">
    <property type="entry name" value="HtpX_protease"/>
</dbReference>
<dbReference type="PANTHER" id="PTHR43221">
    <property type="entry name" value="PROTEASE HTPX"/>
    <property type="match status" value="1"/>
</dbReference>
<evidence type="ECO:0000313" key="13">
    <source>
        <dbReference type="EMBL" id="OHA04066.1"/>
    </source>
</evidence>
<keyword evidence="4 11" id="KW-0812">Transmembrane</keyword>
<dbReference type="Gene3D" id="3.30.2010.10">
    <property type="entry name" value="Metalloproteases ('zincins'), catalytic domain"/>
    <property type="match status" value="1"/>
</dbReference>
<feature type="transmembrane region" description="Helical" evidence="11">
    <location>
        <begin position="153"/>
        <end position="170"/>
    </location>
</feature>
<evidence type="ECO:0000256" key="9">
    <source>
        <dbReference type="ARBA" id="ARBA00023049"/>
    </source>
</evidence>
<comment type="similarity">
    <text evidence="1 11">Belongs to the peptidase M48B family.</text>
</comment>
<dbReference type="GO" id="GO:0008270">
    <property type="term" value="F:zinc ion binding"/>
    <property type="evidence" value="ECO:0007669"/>
    <property type="project" value="UniProtKB-UniRule"/>
</dbReference>
<dbReference type="InterPro" id="IPR022919">
    <property type="entry name" value="Pept_M48_protease_HtpX"/>
</dbReference>
<dbReference type="GO" id="GO:0006508">
    <property type="term" value="P:proteolysis"/>
    <property type="evidence" value="ECO:0007669"/>
    <property type="project" value="UniProtKB-KW"/>
</dbReference>
<dbReference type="Pfam" id="PF01435">
    <property type="entry name" value="Peptidase_M48"/>
    <property type="match status" value="1"/>
</dbReference>
<feature type="binding site" evidence="11">
    <location>
        <position position="143"/>
    </location>
    <ligand>
        <name>Zn(2+)</name>
        <dbReference type="ChEBI" id="CHEBI:29105"/>
        <note>catalytic</note>
    </ligand>
</feature>
<feature type="active site" evidence="11">
    <location>
        <position position="144"/>
    </location>
</feature>
<dbReference type="InterPro" id="IPR001915">
    <property type="entry name" value="Peptidase_M48"/>
</dbReference>
<organism evidence="13 14">
    <name type="scientific">Candidatus Sungbacteria bacterium RIFCSPHIGHO2_02_FULL_53_17</name>
    <dbReference type="NCBI Taxonomy" id="1802275"/>
    <lineage>
        <taxon>Bacteria</taxon>
        <taxon>Candidatus Sungiibacteriota</taxon>
    </lineage>
</organism>
<comment type="caution">
    <text evidence="13">The sequence shown here is derived from an EMBL/GenBank/DDBJ whole genome shotgun (WGS) entry which is preliminary data.</text>
</comment>
<evidence type="ECO:0000256" key="8">
    <source>
        <dbReference type="ARBA" id="ARBA00022989"/>
    </source>
</evidence>
<name>A0A1G2KX91_9BACT</name>
<evidence type="ECO:0000256" key="1">
    <source>
        <dbReference type="ARBA" id="ARBA00009779"/>
    </source>
</evidence>
<keyword evidence="7 11" id="KW-0862">Zinc</keyword>
<dbReference type="EC" id="3.4.24.-" evidence="11"/>
<evidence type="ECO:0000259" key="12">
    <source>
        <dbReference type="Pfam" id="PF01435"/>
    </source>
</evidence>
<dbReference type="AlphaFoldDB" id="A0A1G2KX91"/>
<comment type="cofactor">
    <cofactor evidence="11">
        <name>Zn(2+)</name>
        <dbReference type="ChEBI" id="CHEBI:29105"/>
    </cofactor>
    <text evidence="11">Binds 1 zinc ion per subunit.</text>
</comment>
<evidence type="ECO:0000256" key="6">
    <source>
        <dbReference type="ARBA" id="ARBA00022801"/>
    </source>
</evidence>
<reference evidence="13 14" key="1">
    <citation type="journal article" date="2016" name="Nat. Commun.">
        <title>Thousands of microbial genomes shed light on interconnected biogeochemical processes in an aquifer system.</title>
        <authorList>
            <person name="Anantharaman K."/>
            <person name="Brown C.T."/>
            <person name="Hug L.A."/>
            <person name="Sharon I."/>
            <person name="Castelle C.J."/>
            <person name="Probst A.J."/>
            <person name="Thomas B.C."/>
            <person name="Singh A."/>
            <person name="Wilkins M.J."/>
            <person name="Karaoz U."/>
            <person name="Brodie E.L."/>
            <person name="Williams K.H."/>
            <person name="Hubbard S.S."/>
            <person name="Banfield J.F."/>
        </authorList>
    </citation>
    <scope>NUCLEOTIDE SEQUENCE [LARGE SCALE GENOMIC DNA]</scope>
</reference>
<protein>
    <recommendedName>
        <fullName evidence="11">Protease HtpX homolog</fullName>
        <ecNumber evidence="11">3.4.24.-</ecNumber>
    </recommendedName>
</protein>
<evidence type="ECO:0000256" key="7">
    <source>
        <dbReference type="ARBA" id="ARBA00022833"/>
    </source>
</evidence>
<feature type="binding site" evidence="11">
    <location>
        <position position="147"/>
    </location>
    <ligand>
        <name>Zn(2+)</name>
        <dbReference type="ChEBI" id="CHEBI:29105"/>
        <note>catalytic</note>
    </ligand>
</feature>
<evidence type="ECO:0000256" key="11">
    <source>
        <dbReference type="HAMAP-Rule" id="MF_00188"/>
    </source>
</evidence>
<accession>A0A1G2KX91</accession>
<feature type="domain" description="Peptidase M48" evidence="12">
    <location>
        <begin position="77"/>
        <end position="302"/>
    </location>
</feature>
<keyword evidence="3 11" id="KW-0645">Protease</keyword>
<evidence type="ECO:0000256" key="4">
    <source>
        <dbReference type="ARBA" id="ARBA00022692"/>
    </source>
</evidence>
<evidence type="ECO:0000256" key="3">
    <source>
        <dbReference type="ARBA" id="ARBA00022670"/>
    </source>
</evidence>
<feature type="transmembrane region" description="Helical" evidence="11">
    <location>
        <begin position="42"/>
        <end position="60"/>
    </location>
</feature>
<evidence type="ECO:0000256" key="5">
    <source>
        <dbReference type="ARBA" id="ARBA00022723"/>
    </source>
</evidence>
<gene>
    <name evidence="11" type="primary">htpX</name>
    <name evidence="13" type="ORF">A3C92_03815</name>
</gene>
<keyword evidence="5 11" id="KW-0479">Metal-binding</keyword>
<keyword evidence="8 11" id="KW-1133">Transmembrane helix</keyword>
<sequence length="307" mass="33521">MATLYTHKTANIQKTWLLMAAFFGIVIAIGWVFATVYGSPGILYIAVIISIMMNVISYWFSDAIVLRLHRAKPVDSKTDLEVHRVLENLSITAGLPMPRFYIIDDPAPNAFATGRNPEHAAVAVTTGLLKILDRSELEGVLAHELSHIGNRDMLVSTVAVVLVGFVSILSDMFMRSMWYRNSDDNRGRAGGIIILIGIALSVSAPIIASLIHMAISRKREFLADASGALLTRYPDGLASALGKIAAYSRPLRTATNATAHLFLENPFGADRPMAQGERRVSWVVRIFSTHPPIAERIAALQGFAPKA</sequence>